<dbReference type="RefSeq" id="WP_254152792.1">
    <property type="nucleotide sequence ID" value="NZ_JAHESD010000009.1"/>
</dbReference>
<feature type="transmembrane region" description="Helical" evidence="7">
    <location>
        <begin position="97"/>
        <end position="116"/>
    </location>
</feature>
<protein>
    <submittedName>
        <fullName evidence="9">Sterol desaturase family protein</fullName>
    </submittedName>
</protein>
<feature type="transmembrane region" description="Helical" evidence="7">
    <location>
        <begin position="155"/>
        <end position="185"/>
    </location>
</feature>
<evidence type="ECO:0000259" key="8">
    <source>
        <dbReference type="Pfam" id="PF04116"/>
    </source>
</evidence>
<comment type="subcellular location">
    <subcellularLocation>
        <location evidence="1">Endomembrane system</location>
        <topology evidence="1">Multi-pass membrane protein</topology>
    </subcellularLocation>
</comment>
<name>A0ABS5VN05_9BACT</name>
<proteinExistence type="predicted"/>
<evidence type="ECO:0000256" key="4">
    <source>
        <dbReference type="ARBA" id="ARBA00023002"/>
    </source>
</evidence>
<dbReference type="PANTHER" id="PTHR21624">
    <property type="entry name" value="STEROL DESATURASE-RELATED PROTEIN"/>
    <property type="match status" value="1"/>
</dbReference>
<keyword evidence="5" id="KW-0443">Lipid metabolism</keyword>
<keyword evidence="10" id="KW-1185">Reference proteome</keyword>
<organism evidence="9 10">
    <name type="scientific">Chryseosolibacter indicus</name>
    <dbReference type="NCBI Taxonomy" id="2782351"/>
    <lineage>
        <taxon>Bacteria</taxon>
        <taxon>Pseudomonadati</taxon>
        <taxon>Bacteroidota</taxon>
        <taxon>Cytophagia</taxon>
        <taxon>Cytophagales</taxon>
        <taxon>Chryseotaleaceae</taxon>
        <taxon>Chryseosolibacter</taxon>
    </lineage>
</organism>
<evidence type="ECO:0000256" key="6">
    <source>
        <dbReference type="ARBA" id="ARBA00023136"/>
    </source>
</evidence>
<reference evidence="9 10" key="1">
    <citation type="submission" date="2021-05" db="EMBL/GenBank/DDBJ databases">
        <title>A Polyphasic approach of four new species of the genus Ohtaekwangia: Ohtaekwangia histidinii sp. nov., Ohtaekwangia cretensis sp. nov., Ohtaekwangia indiensis sp. nov., Ohtaekwangia reichenbachii sp. nov. from diverse environment.</title>
        <authorList>
            <person name="Octaviana S."/>
        </authorList>
    </citation>
    <scope>NUCLEOTIDE SEQUENCE [LARGE SCALE GENOMIC DNA]</scope>
    <source>
        <strain evidence="9 10">PWU20</strain>
    </source>
</reference>
<feature type="transmembrane region" description="Helical" evidence="7">
    <location>
        <begin position="27"/>
        <end position="45"/>
    </location>
</feature>
<evidence type="ECO:0000313" key="9">
    <source>
        <dbReference type="EMBL" id="MBT1702823.1"/>
    </source>
</evidence>
<dbReference type="EMBL" id="JAHESD010000009">
    <property type="protein sequence ID" value="MBT1702823.1"/>
    <property type="molecule type" value="Genomic_DNA"/>
</dbReference>
<sequence>MTFDSIFGAEKIPFDAVSSLNGEIPNIIVYAAPVMFFFVGLEYLISYLQNRKYYEKSETIGSTLVGIGNVIIGVALKTLLLYLFIFIYNLIPWRMEFKWWTFIPCYIIFDFCSYWAHRVSHHMRFFWATHVAHHSGEHYNLTVSFRLSWVQYIKIIFFIPVALIGFHPIIIFITNQIAVLFQFWVHTEYIRRLHPVIEYVFATPSNHRVHHGSQEKYINKNFGATFIIWDRMFGTFEPEDEQVIYGITHNIDHKHDPIHINFHEYVDILKDIKQAKSFKEKLFYIFGDPEDIANYKKHLNFEFSKVKIEAPQKPVPSIQSEGKVI</sequence>
<comment type="caution">
    <text evidence="9">The sequence shown here is derived from an EMBL/GenBank/DDBJ whole genome shotgun (WGS) entry which is preliminary data.</text>
</comment>
<accession>A0ABS5VN05</accession>
<gene>
    <name evidence="9" type="ORF">KK060_06005</name>
</gene>
<keyword evidence="4" id="KW-0560">Oxidoreductase</keyword>
<dbReference type="Proteomes" id="UP000772618">
    <property type="component" value="Unassembled WGS sequence"/>
</dbReference>
<evidence type="ECO:0000256" key="3">
    <source>
        <dbReference type="ARBA" id="ARBA00022989"/>
    </source>
</evidence>
<dbReference type="Pfam" id="PF04116">
    <property type="entry name" value="FA_hydroxylase"/>
    <property type="match status" value="1"/>
</dbReference>
<evidence type="ECO:0000256" key="5">
    <source>
        <dbReference type="ARBA" id="ARBA00023098"/>
    </source>
</evidence>
<dbReference type="InterPro" id="IPR051689">
    <property type="entry name" value="Sterol_desaturase/TMEM195"/>
</dbReference>
<evidence type="ECO:0000256" key="7">
    <source>
        <dbReference type="SAM" id="Phobius"/>
    </source>
</evidence>
<evidence type="ECO:0000256" key="1">
    <source>
        <dbReference type="ARBA" id="ARBA00004127"/>
    </source>
</evidence>
<keyword evidence="6 7" id="KW-0472">Membrane</keyword>
<dbReference type="InterPro" id="IPR006694">
    <property type="entry name" value="Fatty_acid_hydroxylase"/>
</dbReference>
<dbReference type="PANTHER" id="PTHR21624:SF1">
    <property type="entry name" value="ALKYLGLYCEROL MONOOXYGENASE"/>
    <property type="match status" value="1"/>
</dbReference>
<feature type="domain" description="Fatty acid hydroxylase" evidence="8">
    <location>
        <begin position="105"/>
        <end position="235"/>
    </location>
</feature>
<feature type="transmembrane region" description="Helical" evidence="7">
    <location>
        <begin position="66"/>
        <end position="91"/>
    </location>
</feature>
<keyword evidence="3 7" id="KW-1133">Transmembrane helix</keyword>
<evidence type="ECO:0000256" key="2">
    <source>
        <dbReference type="ARBA" id="ARBA00022692"/>
    </source>
</evidence>
<keyword evidence="2 7" id="KW-0812">Transmembrane</keyword>
<evidence type="ECO:0000313" key="10">
    <source>
        <dbReference type="Proteomes" id="UP000772618"/>
    </source>
</evidence>